<evidence type="ECO:0000313" key="7">
    <source>
        <dbReference type="Proteomes" id="UP000232875"/>
    </source>
</evidence>
<organism evidence="6 7">
    <name type="scientific">Malassezia vespertilionis</name>
    <dbReference type="NCBI Taxonomy" id="2020962"/>
    <lineage>
        <taxon>Eukaryota</taxon>
        <taxon>Fungi</taxon>
        <taxon>Dikarya</taxon>
        <taxon>Basidiomycota</taxon>
        <taxon>Ustilaginomycotina</taxon>
        <taxon>Malasseziomycetes</taxon>
        <taxon>Malasseziales</taxon>
        <taxon>Malasseziaceae</taxon>
        <taxon>Malassezia</taxon>
    </lineage>
</organism>
<dbReference type="PRINTS" id="PR00625">
    <property type="entry name" value="JDOMAIN"/>
</dbReference>
<keyword evidence="4" id="KW-0812">Transmembrane</keyword>
<dbReference type="PANTHER" id="PTHR44157">
    <property type="entry name" value="DNAJ HOMOLOG SUBFAMILY C MEMBER 11"/>
    <property type="match status" value="1"/>
</dbReference>
<dbReference type="STRING" id="2020962.A0A2N1JDC1"/>
<dbReference type="Pfam" id="PF11875">
    <property type="entry name" value="DnaJ-like_C11_C"/>
    <property type="match status" value="1"/>
</dbReference>
<keyword evidence="4" id="KW-1133">Transmembrane helix</keyword>
<keyword evidence="2 4" id="KW-0472">Membrane</keyword>
<evidence type="ECO:0000256" key="4">
    <source>
        <dbReference type="SAM" id="Phobius"/>
    </source>
</evidence>
<dbReference type="SMART" id="SM00271">
    <property type="entry name" value="DnaJ"/>
    <property type="match status" value="1"/>
</dbReference>
<dbReference type="PROSITE" id="PS00636">
    <property type="entry name" value="DNAJ_1"/>
    <property type="match status" value="1"/>
</dbReference>
<dbReference type="Pfam" id="PF22774">
    <property type="entry name" value="DNAJC11_beta-barrel"/>
    <property type="match status" value="1"/>
</dbReference>
<sequence>MTASRQADMRAWDQDASLDQIRDAYKTLAVAFHPDKHPDPTNKEMAEDTFRSIQKAYEVLSDPERRAVYDHFGEQGLQSTWSVAVRGQSPAEMRAEFERQSRMRQAADAESMVRSRGEFNATINASSLFMDRPPLSPLRRRIAPLTWSERLAIVHAIQLIGKHSFDMQVSNTTSASISGQMLSRGSAGGGNLVGTLKTQWSPQYLSEITATMLKPHVLTAKGQYTVDENLFFNYALVSTMLAAPPSVTVTWGQRLSSKSTLTGFTSLKTGPYTIGGWGAGPDGLPIHEDTGMLVVGVTKQDSPHTGWTTQMTLSDTDQSLGYEWNMRILDGIIVRSGISLGTGIGFSVFTNGERRITEHIRLLLGVECGLGTGVLFKVRVSRLGQRVVLPILLSPTFRPNLAMAATLLPAAAIALSHYLYFMPMRQRKRAERITELRRENIGVIEQRRTAAEQTRELLRGQAEKRASTEIGRQGLVVVQAYYGRLDLFPALMDVPEDVLADNEQLARLCNRMPDMPVDTLSAHQPLWWDARIQLQMLVNQSQLIIPAGRSKSKLIGFFDPCIGEEKHLLVRYVFRNKVHQLLATDTGAVAAPLRSQEIV</sequence>
<keyword evidence="3" id="KW-0143">Chaperone</keyword>
<accession>A0A2N1JDC1</accession>
<dbReference type="CDD" id="cd06257">
    <property type="entry name" value="DnaJ"/>
    <property type="match status" value="1"/>
</dbReference>
<dbReference type="InterPro" id="IPR055225">
    <property type="entry name" value="DNAJC11-like_beta-barrel"/>
</dbReference>
<comment type="subcellular location">
    <subcellularLocation>
        <location evidence="1">Membrane</location>
    </subcellularLocation>
</comment>
<proteinExistence type="predicted"/>
<protein>
    <recommendedName>
        <fullName evidence="5">J domain-containing protein</fullName>
    </recommendedName>
</protein>
<dbReference type="Pfam" id="PF00226">
    <property type="entry name" value="DnaJ"/>
    <property type="match status" value="1"/>
</dbReference>
<dbReference type="Gene3D" id="1.10.287.110">
    <property type="entry name" value="DnaJ domain"/>
    <property type="match status" value="1"/>
</dbReference>
<dbReference type="InterPro" id="IPR001623">
    <property type="entry name" value="DnaJ_domain"/>
</dbReference>
<dbReference type="InterPro" id="IPR018253">
    <property type="entry name" value="DnaJ_domain_CS"/>
</dbReference>
<dbReference type="PROSITE" id="PS50076">
    <property type="entry name" value="DNAJ_2"/>
    <property type="match status" value="1"/>
</dbReference>
<dbReference type="InterPro" id="IPR024586">
    <property type="entry name" value="DnaJ-like_C11_C"/>
</dbReference>
<dbReference type="GO" id="GO:0016020">
    <property type="term" value="C:membrane"/>
    <property type="evidence" value="ECO:0007669"/>
    <property type="project" value="UniProtKB-SubCell"/>
</dbReference>
<keyword evidence="7" id="KW-1185">Reference proteome</keyword>
<evidence type="ECO:0000313" key="6">
    <source>
        <dbReference type="EMBL" id="PKI84548.1"/>
    </source>
</evidence>
<evidence type="ECO:0000256" key="3">
    <source>
        <dbReference type="ARBA" id="ARBA00023186"/>
    </source>
</evidence>
<gene>
    <name evidence="6" type="ORF">MVES_001411</name>
</gene>
<dbReference type="InterPro" id="IPR052243">
    <property type="entry name" value="Mito_inner_membrane_organizer"/>
</dbReference>
<dbReference type="EMBL" id="KZ454989">
    <property type="protein sequence ID" value="PKI84548.1"/>
    <property type="molecule type" value="Genomic_DNA"/>
</dbReference>
<evidence type="ECO:0000259" key="5">
    <source>
        <dbReference type="PROSITE" id="PS50076"/>
    </source>
</evidence>
<evidence type="ECO:0000256" key="2">
    <source>
        <dbReference type="ARBA" id="ARBA00023136"/>
    </source>
</evidence>
<dbReference type="AlphaFoldDB" id="A0A2N1JDC1"/>
<dbReference type="InterPro" id="IPR036869">
    <property type="entry name" value="J_dom_sf"/>
</dbReference>
<dbReference type="GO" id="GO:0042407">
    <property type="term" value="P:cristae formation"/>
    <property type="evidence" value="ECO:0007669"/>
    <property type="project" value="TreeGrafter"/>
</dbReference>
<dbReference type="OrthoDB" id="10250354at2759"/>
<dbReference type="PANTHER" id="PTHR44157:SF1">
    <property type="entry name" value="DNAJ HOMOLOG SUBFAMILY C MEMBER 11"/>
    <property type="match status" value="1"/>
</dbReference>
<reference evidence="6 7" key="1">
    <citation type="submission" date="2017-10" db="EMBL/GenBank/DDBJ databases">
        <title>A novel species of cold-tolerant Malassezia isolated from bats.</title>
        <authorList>
            <person name="Lorch J.M."/>
            <person name="Palmer J.M."/>
            <person name="Vanderwolf K.J."/>
            <person name="Schmidt K.Z."/>
            <person name="Verant M.L."/>
            <person name="Weller T.J."/>
            <person name="Blehert D.S."/>
        </authorList>
    </citation>
    <scope>NUCLEOTIDE SEQUENCE [LARGE SCALE GENOMIC DNA]</scope>
    <source>
        <strain evidence="6 7">NWHC:44797-103</strain>
    </source>
</reference>
<dbReference type="SUPFAM" id="SSF46565">
    <property type="entry name" value="Chaperone J-domain"/>
    <property type="match status" value="1"/>
</dbReference>
<dbReference type="Proteomes" id="UP000232875">
    <property type="component" value="Unassembled WGS sequence"/>
</dbReference>
<feature type="domain" description="J" evidence="5">
    <location>
        <begin position="1"/>
        <end position="73"/>
    </location>
</feature>
<dbReference type="GO" id="GO:0005739">
    <property type="term" value="C:mitochondrion"/>
    <property type="evidence" value="ECO:0007669"/>
    <property type="project" value="GOC"/>
</dbReference>
<evidence type="ECO:0000256" key="1">
    <source>
        <dbReference type="ARBA" id="ARBA00004370"/>
    </source>
</evidence>
<name>A0A2N1JDC1_9BASI</name>
<feature type="transmembrane region" description="Helical" evidence="4">
    <location>
        <begin position="400"/>
        <end position="421"/>
    </location>
</feature>